<comment type="similarity">
    <text evidence="1">Belongs to the peptidase S33 family.</text>
</comment>
<dbReference type="InterPro" id="IPR029058">
    <property type="entry name" value="AB_hydrolase_fold"/>
</dbReference>
<proteinExistence type="inferred from homology"/>
<dbReference type="GO" id="GO:0006508">
    <property type="term" value="P:proteolysis"/>
    <property type="evidence" value="ECO:0007669"/>
    <property type="project" value="InterPro"/>
</dbReference>
<dbReference type="SUPFAM" id="SSF53474">
    <property type="entry name" value="alpha/beta-Hydrolases"/>
    <property type="match status" value="1"/>
</dbReference>
<evidence type="ECO:0000256" key="2">
    <source>
        <dbReference type="ARBA" id="ARBA00022801"/>
    </source>
</evidence>
<dbReference type="PANTHER" id="PTHR43248:SF2">
    <property type="entry name" value="PROLYL AMINOPEPTIDASE"/>
    <property type="match status" value="1"/>
</dbReference>
<protein>
    <recommendedName>
        <fullName evidence="5">Proline iminopeptidase</fullName>
    </recommendedName>
</protein>
<name>A0AA40K9E0_9PEZI</name>
<sequence length="424" mass="48189">IRCLEFKFMVPLDHSDPQGTPLFLHAKLVYDHYLPGKPEPKTRSNWKDIVRARKNPDLLLYLCGGPGDDNTLKNPALKKAAMARGYYVLFVDYRGTGRSSAITRVPDRGAEYLAMFRQDNIVRDLEAIRLCLAKELLSKQKPEPELKFSLLGQSFGGWIILTYLSFLPSSLKRVGIHAGLPPLGKSAEAVYRQTFKEVIKRNEDYYKKYPGDVDRVRDIVAKLEENPHKFTPEIYGTTHTVTGRTFLTVGRTLGVEGGGKDIHQLVECMFNDLKSGDKLSDETCKRYLECLGFKLNERPLYGVMHESIYCSGSGASRWAAKRVALEEQGDKFSWIDDNILTKLERYTGELYFSGEMIYPFMLKYSGDALRAFEKVAEELACKRDWPQLYDLEQLGKNAVEARAIVYPDDMYVAGKLSEETVPMV</sequence>
<evidence type="ECO:0000256" key="1">
    <source>
        <dbReference type="ARBA" id="ARBA00010088"/>
    </source>
</evidence>
<feature type="non-terminal residue" evidence="3">
    <location>
        <position position="1"/>
    </location>
</feature>
<organism evidence="3 4">
    <name type="scientific">Schizothecium vesticola</name>
    <dbReference type="NCBI Taxonomy" id="314040"/>
    <lineage>
        <taxon>Eukaryota</taxon>
        <taxon>Fungi</taxon>
        <taxon>Dikarya</taxon>
        <taxon>Ascomycota</taxon>
        <taxon>Pezizomycotina</taxon>
        <taxon>Sordariomycetes</taxon>
        <taxon>Sordariomycetidae</taxon>
        <taxon>Sordariales</taxon>
        <taxon>Schizotheciaceae</taxon>
        <taxon>Schizothecium</taxon>
    </lineage>
</organism>
<accession>A0AA40K9E0</accession>
<dbReference type="AlphaFoldDB" id="A0AA40K9E0"/>
<dbReference type="Proteomes" id="UP001172155">
    <property type="component" value="Unassembled WGS sequence"/>
</dbReference>
<dbReference type="InterPro" id="IPR002410">
    <property type="entry name" value="Peptidase_S33"/>
</dbReference>
<gene>
    <name evidence="3" type="ORF">B0T18DRAFT_302167</name>
</gene>
<dbReference type="Gene3D" id="3.40.50.1820">
    <property type="entry name" value="alpha/beta hydrolase"/>
    <property type="match status" value="1"/>
</dbReference>
<evidence type="ECO:0008006" key="5">
    <source>
        <dbReference type="Google" id="ProtNLM"/>
    </source>
</evidence>
<dbReference type="GO" id="GO:0008233">
    <property type="term" value="F:peptidase activity"/>
    <property type="evidence" value="ECO:0007669"/>
    <property type="project" value="InterPro"/>
</dbReference>
<dbReference type="PRINTS" id="PR00793">
    <property type="entry name" value="PROAMNOPTASE"/>
</dbReference>
<dbReference type="PANTHER" id="PTHR43248">
    <property type="entry name" value="2-SUCCINYL-6-HYDROXY-2,4-CYCLOHEXADIENE-1-CARBOXYLATE SYNTHASE"/>
    <property type="match status" value="1"/>
</dbReference>
<dbReference type="EMBL" id="JAUKUD010000002">
    <property type="protein sequence ID" value="KAK0750853.1"/>
    <property type="molecule type" value="Genomic_DNA"/>
</dbReference>
<dbReference type="InterPro" id="IPR051601">
    <property type="entry name" value="Serine_prot/Carboxylest_S33"/>
</dbReference>
<keyword evidence="4" id="KW-1185">Reference proteome</keyword>
<keyword evidence="2" id="KW-0378">Hydrolase</keyword>
<reference evidence="3" key="1">
    <citation type="submission" date="2023-06" db="EMBL/GenBank/DDBJ databases">
        <title>Genome-scale phylogeny and comparative genomics of the fungal order Sordariales.</title>
        <authorList>
            <consortium name="Lawrence Berkeley National Laboratory"/>
            <person name="Hensen N."/>
            <person name="Bonometti L."/>
            <person name="Westerberg I."/>
            <person name="Brannstrom I.O."/>
            <person name="Guillou S."/>
            <person name="Cros-Aarteil S."/>
            <person name="Calhoun S."/>
            <person name="Haridas S."/>
            <person name="Kuo A."/>
            <person name="Mondo S."/>
            <person name="Pangilinan J."/>
            <person name="Riley R."/>
            <person name="LaButti K."/>
            <person name="Andreopoulos B."/>
            <person name="Lipzen A."/>
            <person name="Chen C."/>
            <person name="Yanf M."/>
            <person name="Daum C."/>
            <person name="Ng V."/>
            <person name="Clum A."/>
            <person name="Steindorff A."/>
            <person name="Ohm R."/>
            <person name="Martin F."/>
            <person name="Silar P."/>
            <person name="Natvig D."/>
            <person name="Lalanne C."/>
            <person name="Gautier V."/>
            <person name="Ament-velasquez S.L."/>
            <person name="Kruys A."/>
            <person name="Hutchinson M.I."/>
            <person name="Powell A.J."/>
            <person name="Barry K."/>
            <person name="Miller A.N."/>
            <person name="Grigoriev I.V."/>
            <person name="Debuchy R."/>
            <person name="Gladieux P."/>
            <person name="Thoren M.H."/>
            <person name="Johannesson H."/>
        </authorList>
    </citation>
    <scope>NUCLEOTIDE SEQUENCE</scope>
    <source>
        <strain evidence="3">SMH3187-1</strain>
    </source>
</reference>
<feature type="non-terminal residue" evidence="3">
    <location>
        <position position="424"/>
    </location>
</feature>
<evidence type="ECO:0000313" key="4">
    <source>
        <dbReference type="Proteomes" id="UP001172155"/>
    </source>
</evidence>
<comment type="caution">
    <text evidence="3">The sequence shown here is derived from an EMBL/GenBank/DDBJ whole genome shotgun (WGS) entry which is preliminary data.</text>
</comment>
<evidence type="ECO:0000313" key="3">
    <source>
        <dbReference type="EMBL" id="KAK0750853.1"/>
    </source>
</evidence>